<dbReference type="GO" id="GO:0005829">
    <property type="term" value="C:cytosol"/>
    <property type="evidence" value="ECO:0007669"/>
    <property type="project" value="UniProtKB-ARBA"/>
</dbReference>
<evidence type="ECO:0000256" key="1">
    <source>
        <dbReference type="ARBA" id="ARBA00001917"/>
    </source>
</evidence>
<evidence type="ECO:0000256" key="3">
    <source>
        <dbReference type="ARBA" id="ARBA00023002"/>
    </source>
</evidence>
<dbReference type="PANTHER" id="PTHR22893:SF91">
    <property type="entry name" value="NADPH DEHYDROGENASE 2-RELATED"/>
    <property type="match status" value="1"/>
</dbReference>
<dbReference type="EMBL" id="QJJK01000022">
    <property type="protein sequence ID" value="PXW50919.1"/>
    <property type="molecule type" value="Genomic_DNA"/>
</dbReference>
<dbReference type="Gene3D" id="3.20.20.70">
    <property type="entry name" value="Aldolase class I"/>
    <property type="match status" value="1"/>
</dbReference>
<dbReference type="PANTHER" id="PTHR22893">
    <property type="entry name" value="NADH OXIDOREDUCTASE-RELATED"/>
    <property type="match status" value="1"/>
</dbReference>
<dbReference type="InterPro" id="IPR001155">
    <property type="entry name" value="OxRdtase_FMN_N"/>
</dbReference>
<dbReference type="CDD" id="cd02933">
    <property type="entry name" value="OYE_like_FMN"/>
    <property type="match status" value="1"/>
</dbReference>
<dbReference type="Proteomes" id="UP000248021">
    <property type="component" value="Unassembled WGS sequence"/>
</dbReference>
<dbReference type="OrthoDB" id="9804454at2"/>
<evidence type="ECO:0000313" key="6">
    <source>
        <dbReference type="Proteomes" id="UP000248021"/>
    </source>
</evidence>
<gene>
    <name evidence="5" type="ORF">C7450_12230</name>
</gene>
<dbReference type="GO" id="GO:0010181">
    <property type="term" value="F:FMN binding"/>
    <property type="evidence" value="ECO:0007669"/>
    <property type="project" value="InterPro"/>
</dbReference>
<organism evidence="5 6">
    <name type="scientific">Chelatococcus asaccharovorans</name>
    <dbReference type="NCBI Taxonomy" id="28210"/>
    <lineage>
        <taxon>Bacteria</taxon>
        <taxon>Pseudomonadati</taxon>
        <taxon>Pseudomonadota</taxon>
        <taxon>Alphaproteobacteria</taxon>
        <taxon>Hyphomicrobiales</taxon>
        <taxon>Chelatococcaceae</taxon>
        <taxon>Chelatococcus</taxon>
    </lineage>
</organism>
<proteinExistence type="inferred from homology"/>
<dbReference type="RefSeq" id="WP_110378454.1">
    <property type="nucleotide sequence ID" value="NZ_JAHBRY010000004.1"/>
</dbReference>
<feature type="domain" description="NADH:flavin oxidoreductase/NADH oxidase N-terminal" evidence="4">
    <location>
        <begin position="3"/>
        <end position="340"/>
    </location>
</feature>
<dbReference type="FunFam" id="3.20.20.70:FF:000059">
    <property type="entry name" value="N-ethylmaleimide reductase, FMN-linked"/>
    <property type="match status" value="1"/>
</dbReference>
<comment type="similarity">
    <text evidence="2">Belongs to the NADH:flavin oxidoreductase/NADH oxidase family.</text>
</comment>
<comment type="caution">
    <text evidence="5">The sequence shown here is derived from an EMBL/GenBank/DDBJ whole genome shotgun (WGS) entry which is preliminary data.</text>
</comment>
<reference evidence="5 6" key="1">
    <citation type="submission" date="2018-05" db="EMBL/GenBank/DDBJ databases">
        <title>Genomic Encyclopedia of Type Strains, Phase IV (KMG-IV): sequencing the most valuable type-strain genomes for metagenomic binning, comparative biology and taxonomic classification.</title>
        <authorList>
            <person name="Goeker M."/>
        </authorList>
    </citation>
    <scope>NUCLEOTIDE SEQUENCE [LARGE SCALE GENOMIC DNA]</scope>
    <source>
        <strain evidence="5 6">DSM 6462</strain>
    </source>
</reference>
<keyword evidence="6" id="KW-1185">Reference proteome</keyword>
<dbReference type="InterPro" id="IPR045247">
    <property type="entry name" value="Oye-like"/>
</dbReference>
<dbReference type="InterPro" id="IPR013785">
    <property type="entry name" value="Aldolase_TIM"/>
</dbReference>
<evidence type="ECO:0000256" key="2">
    <source>
        <dbReference type="ARBA" id="ARBA00005979"/>
    </source>
</evidence>
<keyword evidence="3" id="KW-0560">Oxidoreductase</keyword>
<evidence type="ECO:0000259" key="4">
    <source>
        <dbReference type="Pfam" id="PF00724"/>
    </source>
</evidence>
<protein>
    <submittedName>
        <fullName evidence="5">N-ethylmaleimide reductase</fullName>
    </submittedName>
</protein>
<name>A0A2V3U246_9HYPH</name>
<evidence type="ECO:0000313" key="5">
    <source>
        <dbReference type="EMBL" id="PXW50919.1"/>
    </source>
</evidence>
<sequence>MGLFKEFVVGGKTLSNRIVMAPMTRSRADFQGNVSSLALEYYSQRATAGLLITEAIGISPQAHGYPFTPGIWTKTQVDGWRAVTDAVHARGGLICAQLWHVGRVFASANNPLGLAPVGPAAVAAEGQIFTKGGPVPLPVPRALSTQEVRSTAADYGTAASRAFDAGFDFVELHGANGYLIEQFLSDEANIRADEFGGSANNRLNFLRAVLDEVESAAGGLSQVGVRLSPYGDFNGINHSNHADLFDRVLGLLAARKPGYLHLIEPSVSGDGSRRTAKGDQAPDVLKIAHAAFSGPIIACADYDRARADATLKNGCADLIAFGRPFISNPDLVERMRDGIPAAPWDRSTFYTRGEKGYTDYPTLASAPHHV</sequence>
<dbReference type="Pfam" id="PF00724">
    <property type="entry name" value="Oxidored_FMN"/>
    <property type="match status" value="1"/>
</dbReference>
<dbReference type="AlphaFoldDB" id="A0A2V3U246"/>
<comment type="cofactor">
    <cofactor evidence="1">
        <name>FMN</name>
        <dbReference type="ChEBI" id="CHEBI:58210"/>
    </cofactor>
</comment>
<dbReference type="GO" id="GO:0016628">
    <property type="term" value="F:oxidoreductase activity, acting on the CH-CH group of donors, NAD or NADP as acceptor"/>
    <property type="evidence" value="ECO:0007669"/>
    <property type="project" value="UniProtKB-ARBA"/>
</dbReference>
<dbReference type="SUPFAM" id="SSF51395">
    <property type="entry name" value="FMN-linked oxidoreductases"/>
    <property type="match status" value="1"/>
</dbReference>
<accession>A0A2V3U246</accession>